<reference evidence="2 3" key="1">
    <citation type="submission" date="2024-11" db="EMBL/GenBank/DDBJ databases">
        <authorList>
            <person name="Heng Y.C."/>
            <person name="Lim A.C.H."/>
            <person name="Lee J.K.Y."/>
            <person name="Kittelmann S."/>
        </authorList>
    </citation>
    <scope>NUCLEOTIDE SEQUENCE [LARGE SCALE GENOMIC DNA]</scope>
    <source>
        <strain evidence="2 3">WILCCON 0269</strain>
    </source>
</reference>
<dbReference type="Proteomes" id="UP001623660">
    <property type="component" value="Unassembled WGS sequence"/>
</dbReference>
<dbReference type="EMBL" id="JBJHZX010000008">
    <property type="protein sequence ID" value="MFL0195355.1"/>
    <property type="molecule type" value="Genomic_DNA"/>
</dbReference>
<name>A0ABW8SH91_9CLOT</name>
<comment type="caution">
    <text evidence="2">The sequence shown here is derived from an EMBL/GenBank/DDBJ whole genome shotgun (WGS) entry which is preliminary data.</text>
</comment>
<proteinExistence type="predicted"/>
<evidence type="ECO:0000256" key="1">
    <source>
        <dbReference type="SAM" id="Phobius"/>
    </source>
</evidence>
<keyword evidence="3" id="KW-1185">Reference proteome</keyword>
<keyword evidence="1" id="KW-1133">Transmembrane helix</keyword>
<evidence type="ECO:0000313" key="3">
    <source>
        <dbReference type="Proteomes" id="UP001623660"/>
    </source>
</evidence>
<evidence type="ECO:0000313" key="2">
    <source>
        <dbReference type="EMBL" id="MFL0195355.1"/>
    </source>
</evidence>
<protein>
    <submittedName>
        <fullName evidence="2">Uncharacterized protein</fullName>
    </submittedName>
</protein>
<accession>A0ABW8SH91</accession>
<dbReference type="RefSeq" id="WP_406791474.1">
    <property type="nucleotide sequence ID" value="NZ_JBJHZX010000008.1"/>
</dbReference>
<organism evidence="2 3">
    <name type="scientific">Candidatus Clostridium eludens</name>
    <dbReference type="NCBI Taxonomy" id="3381663"/>
    <lineage>
        <taxon>Bacteria</taxon>
        <taxon>Bacillati</taxon>
        <taxon>Bacillota</taxon>
        <taxon>Clostridia</taxon>
        <taxon>Eubacteriales</taxon>
        <taxon>Clostridiaceae</taxon>
        <taxon>Clostridium</taxon>
    </lineage>
</organism>
<sequence length="64" mass="7222">MKSSKIFLIIIVILIFIMSFIGVRGSLIENLEILIGVGTDIDVDPSNTIYGIPFIVYIYFKVVR</sequence>
<feature type="transmembrane region" description="Helical" evidence="1">
    <location>
        <begin position="7"/>
        <end position="27"/>
    </location>
</feature>
<keyword evidence="1" id="KW-0472">Membrane</keyword>
<gene>
    <name evidence="2" type="ORF">ACJDU8_07220</name>
</gene>
<keyword evidence="1" id="KW-0812">Transmembrane</keyword>
<feature type="transmembrane region" description="Helical" evidence="1">
    <location>
        <begin position="47"/>
        <end position="63"/>
    </location>
</feature>